<feature type="domain" description="Ig-like" evidence="3">
    <location>
        <begin position="153"/>
        <end position="249"/>
    </location>
</feature>
<proteinExistence type="predicted"/>
<keyword evidence="4" id="KW-1185">Reference proteome</keyword>
<evidence type="ECO:0000313" key="6">
    <source>
        <dbReference type="RefSeq" id="XP_022253844.1"/>
    </source>
</evidence>
<dbReference type="CDD" id="cd00096">
    <property type="entry name" value="Ig"/>
    <property type="match status" value="1"/>
</dbReference>
<dbReference type="InterPro" id="IPR052615">
    <property type="entry name" value="FGFRL"/>
</dbReference>
<dbReference type="InterPro" id="IPR013151">
    <property type="entry name" value="Immunoglobulin_dom"/>
</dbReference>
<feature type="domain" description="Ig-like" evidence="3">
    <location>
        <begin position="258"/>
        <end position="366"/>
    </location>
</feature>
<evidence type="ECO:0000259" key="3">
    <source>
        <dbReference type="PROSITE" id="PS50835"/>
    </source>
</evidence>
<feature type="chain" id="PRO_5045023245" evidence="2">
    <location>
        <begin position="22"/>
        <end position="534"/>
    </location>
</feature>
<dbReference type="PANTHER" id="PTHR19890:SF10">
    <property type="entry name" value="FIBROBLAST GROWTH FACTOR RECEPTOR-LIKE 1"/>
    <property type="match status" value="1"/>
</dbReference>
<keyword evidence="1" id="KW-0812">Transmembrane</keyword>
<dbReference type="PROSITE" id="PS50835">
    <property type="entry name" value="IG_LIKE"/>
    <property type="match status" value="3"/>
</dbReference>
<dbReference type="InterPro" id="IPR013783">
    <property type="entry name" value="Ig-like_fold"/>
</dbReference>
<feature type="domain" description="Ig-like" evidence="3">
    <location>
        <begin position="26"/>
        <end position="116"/>
    </location>
</feature>
<accession>A0ABM1TD88</accession>
<dbReference type="InterPro" id="IPR003599">
    <property type="entry name" value="Ig_sub"/>
</dbReference>
<evidence type="ECO:0000256" key="2">
    <source>
        <dbReference type="SAM" id="SignalP"/>
    </source>
</evidence>
<keyword evidence="1" id="KW-0472">Membrane</keyword>
<gene>
    <name evidence="5 6" type="primary">LOC106468936</name>
</gene>
<dbReference type="Gene3D" id="2.60.40.10">
    <property type="entry name" value="Immunoglobulins"/>
    <property type="match status" value="3"/>
</dbReference>
<dbReference type="SMART" id="SM00408">
    <property type="entry name" value="IGc2"/>
    <property type="match status" value="3"/>
</dbReference>
<dbReference type="Pfam" id="PF07679">
    <property type="entry name" value="I-set"/>
    <property type="match status" value="2"/>
</dbReference>
<dbReference type="InterPro" id="IPR013098">
    <property type="entry name" value="Ig_I-set"/>
</dbReference>
<dbReference type="InterPro" id="IPR036179">
    <property type="entry name" value="Ig-like_dom_sf"/>
</dbReference>
<keyword evidence="1" id="KW-1133">Transmembrane helix</keyword>
<dbReference type="RefSeq" id="XP_022253836.1">
    <property type="nucleotide sequence ID" value="XM_022398128.1"/>
</dbReference>
<keyword evidence="2" id="KW-0732">Signal</keyword>
<dbReference type="Proteomes" id="UP000694941">
    <property type="component" value="Unplaced"/>
</dbReference>
<feature type="transmembrane region" description="Helical" evidence="1">
    <location>
        <begin position="392"/>
        <end position="414"/>
    </location>
</feature>
<dbReference type="SUPFAM" id="SSF48726">
    <property type="entry name" value="Immunoglobulin"/>
    <property type="match status" value="3"/>
</dbReference>
<name>A0ABM1TD88_LIMPO</name>
<dbReference type="RefSeq" id="XP_022253844.1">
    <property type="nucleotide sequence ID" value="XM_022398136.1"/>
</dbReference>
<dbReference type="InterPro" id="IPR003598">
    <property type="entry name" value="Ig_sub2"/>
</dbReference>
<evidence type="ECO:0000313" key="5">
    <source>
        <dbReference type="RefSeq" id="XP_022253836.1"/>
    </source>
</evidence>
<evidence type="ECO:0000256" key="1">
    <source>
        <dbReference type="SAM" id="Phobius"/>
    </source>
</evidence>
<dbReference type="InterPro" id="IPR007110">
    <property type="entry name" value="Ig-like_dom"/>
</dbReference>
<evidence type="ECO:0000313" key="4">
    <source>
        <dbReference type="Proteomes" id="UP000694941"/>
    </source>
</evidence>
<feature type="signal peptide" evidence="2">
    <location>
        <begin position="1"/>
        <end position="21"/>
    </location>
</feature>
<dbReference type="PANTHER" id="PTHR19890">
    <property type="entry name" value="FIBROBLAST GROWTH FACTOR RECEPTOR"/>
    <property type="match status" value="1"/>
</dbReference>
<organism evidence="4 6">
    <name type="scientific">Limulus polyphemus</name>
    <name type="common">Atlantic horseshoe crab</name>
    <dbReference type="NCBI Taxonomy" id="6850"/>
    <lineage>
        <taxon>Eukaryota</taxon>
        <taxon>Metazoa</taxon>
        <taxon>Ecdysozoa</taxon>
        <taxon>Arthropoda</taxon>
        <taxon>Chelicerata</taxon>
        <taxon>Merostomata</taxon>
        <taxon>Xiphosura</taxon>
        <taxon>Limulidae</taxon>
        <taxon>Limulus</taxon>
    </lineage>
</organism>
<dbReference type="GeneID" id="106468936"/>
<protein>
    <submittedName>
        <fullName evidence="5 6">Fibroblast growth factor receptor-like 1 isoform X2</fullName>
    </submittedName>
</protein>
<dbReference type="Pfam" id="PF00047">
    <property type="entry name" value="ig"/>
    <property type="match status" value="1"/>
</dbReference>
<sequence>MRKISSLTLSFYVFFKICVHASYGPPRLLLDDRTLQITVRAGTEAHLPCPVTTNEDFLKVHWYKDHELVASVGDPRYQVTEKGSLVIQQTRLKDSGSFICKAANQNEAVQVQVQLLVLRYPVDTTTVSPVVIPNKCRKSSGAVSDSDDSKDAPILTTNNREEDNIFQRPVGSSVLFRCVATGKTKPVITWFKDGKQLVEDNVIVGDLPDNFRITQWSLIIENLRTTDSGNYSCVICNNHGAANATFDLQVVDRILNKPELAGSHPVNTTVEYGRKATFQCRVRSQVLPHIQWLRQIKKKDSALQDNVIKVKGKFYRVLKSDHTIEQSKGIFLNKLHISEARESDSGNYICLGSTPIGYSFRSAFLTVVLPQQDHTVYWSQRVGDWQDQPNSLLVTLPIILGVLVGVAVTLAVVCHRRKLAASFQYQKGFESHSLQTGRQVGASILEVIVESHFGQTITGKGKSMKKNLIFQDGSYVPLDEGKKEILEENLESVVSPVRSELVFNGETTESKLCNDGQQTTFSLAYDLDLVKNNV</sequence>
<reference evidence="5 6" key="1">
    <citation type="submission" date="2025-05" db="UniProtKB">
        <authorList>
            <consortium name="RefSeq"/>
        </authorList>
    </citation>
    <scope>IDENTIFICATION</scope>
    <source>
        <tissue evidence="5 6">Muscle</tissue>
    </source>
</reference>
<dbReference type="SMART" id="SM00409">
    <property type="entry name" value="IG"/>
    <property type="match status" value="3"/>
</dbReference>